<feature type="transmembrane region" description="Helical" evidence="2">
    <location>
        <begin position="187"/>
        <end position="207"/>
    </location>
</feature>
<feature type="domain" description="Protein-glutamine gamma-glutamyltransferase TgpA N-terminal" evidence="4">
    <location>
        <begin position="25"/>
        <end position="387"/>
    </location>
</feature>
<feature type="transmembrane region" description="Helical" evidence="2">
    <location>
        <begin position="672"/>
        <end position="693"/>
    </location>
</feature>
<gene>
    <name evidence="5" type="ORF">GCM10009775_21860</name>
</gene>
<feature type="transmembrane region" description="Helical" evidence="2">
    <location>
        <begin position="67"/>
        <end position="87"/>
    </location>
</feature>
<accession>A0ABP5B3H6</accession>
<keyword evidence="2" id="KW-1133">Transmembrane helix</keyword>
<feature type="domain" description="Transglutaminase-like" evidence="3">
    <location>
        <begin position="530"/>
        <end position="607"/>
    </location>
</feature>
<feature type="transmembrane region" description="Helical" evidence="2">
    <location>
        <begin position="42"/>
        <end position="60"/>
    </location>
</feature>
<dbReference type="Proteomes" id="UP001501343">
    <property type="component" value="Unassembled WGS sequence"/>
</dbReference>
<dbReference type="Pfam" id="PF01841">
    <property type="entry name" value="Transglut_core"/>
    <property type="match status" value="1"/>
</dbReference>
<sequence>MTAVDGRRWKVPSRVLAGSLFALAIVVVSAVAAWPIYASSSFLLLIVVSAVTAFAIAIAARVRRWGGWRVTAVIGTAFVVLGVPLAVPSRLGSPLEVARGLGELLLGAVLAWKDLVTVDLPVASYRNLLVPALIVFLIGTCVLLLASWRDDGRSVLAAAVAIAMVSFGLFFGRTVTSAPISIGPLTLHAPVETVVGVLGLITTLLWLSWRTHDARRRALQRAAASSGVRITARSSSADRRRAALGGGMIAVAVVAAVIVVPFAAQGADRDVLRSAVGPEIDLSRAVSPLTEYRSHFEEGQVDDILFSVESTGVAPDRIRLATLTEYDGEVFRTGSSSAASEGRFVRVPSRLDAGEGEPFEATVTIDALDGLWMPTAGRLAAVDFGGPRGAALADGFYYNATTSAGVQTTGGGLASGDVLRLVGVEPVTASLDAIEAPGATATEIAAPQSLRTWVERHKTGTDGAALASLVSLLRERGYLSHGLQSGQTARPKWAEPLGAYSLQPSASGHSLGRIEALFDRLLEREADPRAEASGNYVAGIGDDEQFAVAVALIARELGFPSRVVVGTRLVSGDVDAAVCPDGACRAQDVSAWAEVLSTGGDWVPIDATPQHAEPPSLEVIQQRDPENVTDVRPDAPEEILPPDPVQQDAAAPEPGDDPSGVDLAWLGPTLRVVAASLLVLLLVAGPVVAIVIAKHLRRRARRTAGTPAERIVGGWDEYVDAATDAGREIPHAATRAELAAAFGTPEGEPLAELADRATFAGSAAGFGDEDAEAFWSRVESQRRTLTRERGFWRGVLTTVSLRSIVRPLAPASGSRTLFTERGRRQVPRPARPTP</sequence>
<evidence type="ECO:0000256" key="1">
    <source>
        <dbReference type="SAM" id="MobiDB-lite"/>
    </source>
</evidence>
<dbReference type="InterPro" id="IPR021878">
    <property type="entry name" value="TgpA_N"/>
</dbReference>
<feature type="transmembrane region" description="Helical" evidence="2">
    <location>
        <begin position="128"/>
        <end position="148"/>
    </location>
</feature>
<feature type="region of interest" description="Disordered" evidence="1">
    <location>
        <begin position="815"/>
        <end position="834"/>
    </location>
</feature>
<feature type="region of interest" description="Disordered" evidence="1">
    <location>
        <begin position="606"/>
        <end position="660"/>
    </location>
</feature>
<dbReference type="InterPro" id="IPR002931">
    <property type="entry name" value="Transglutaminase-like"/>
</dbReference>
<reference evidence="6" key="1">
    <citation type="journal article" date="2019" name="Int. J. Syst. Evol. Microbiol.">
        <title>The Global Catalogue of Microorganisms (GCM) 10K type strain sequencing project: providing services to taxonomists for standard genome sequencing and annotation.</title>
        <authorList>
            <consortium name="The Broad Institute Genomics Platform"/>
            <consortium name="The Broad Institute Genome Sequencing Center for Infectious Disease"/>
            <person name="Wu L."/>
            <person name="Ma J."/>
        </authorList>
    </citation>
    <scope>NUCLEOTIDE SEQUENCE [LARGE SCALE GENOMIC DNA]</scope>
    <source>
        <strain evidence="6">JCM 14900</strain>
    </source>
</reference>
<comment type="caution">
    <text evidence="5">The sequence shown here is derived from an EMBL/GenBank/DDBJ whole genome shotgun (WGS) entry which is preliminary data.</text>
</comment>
<dbReference type="Gene3D" id="3.10.620.30">
    <property type="match status" value="1"/>
</dbReference>
<keyword evidence="6" id="KW-1185">Reference proteome</keyword>
<dbReference type="EMBL" id="BAAAOF010000004">
    <property type="protein sequence ID" value="GAA1929432.1"/>
    <property type="molecule type" value="Genomic_DNA"/>
</dbReference>
<keyword evidence="2" id="KW-0812">Transmembrane</keyword>
<evidence type="ECO:0000259" key="3">
    <source>
        <dbReference type="Pfam" id="PF01841"/>
    </source>
</evidence>
<evidence type="ECO:0000313" key="5">
    <source>
        <dbReference type="EMBL" id="GAA1929432.1"/>
    </source>
</evidence>
<dbReference type="InterPro" id="IPR038765">
    <property type="entry name" value="Papain-like_cys_pep_sf"/>
</dbReference>
<dbReference type="Pfam" id="PF11992">
    <property type="entry name" value="TgpA_N"/>
    <property type="match status" value="1"/>
</dbReference>
<organism evidence="5 6">
    <name type="scientific">Microbacterium aoyamense</name>
    <dbReference type="NCBI Taxonomy" id="344166"/>
    <lineage>
        <taxon>Bacteria</taxon>
        <taxon>Bacillati</taxon>
        <taxon>Actinomycetota</taxon>
        <taxon>Actinomycetes</taxon>
        <taxon>Micrococcales</taxon>
        <taxon>Microbacteriaceae</taxon>
        <taxon>Microbacterium</taxon>
    </lineage>
</organism>
<dbReference type="RefSeq" id="WP_248148481.1">
    <property type="nucleotide sequence ID" value="NZ_BAAAOF010000004.1"/>
</dbReference>
<evidence type="ECO:0000313" key="6">
    <source>
        <dbReference type="Proteomes" id="UP001501343"/>
    </source>
</evidence>
<evidence type="ECO:0000256" key="2">
    <source>
        <dbReference type="SAM" id="Phobius"/>
    </source>
</evidence>
<feature type="transmembrane region" description="Helical" evidence="2">
    <location>
        <begin position="155"/>
        <end position="175"/>
    </location>
</feature>
<evidence type="ECO:0000259" key="4">
    <source>
        <dbReference type="Pfam" id="PF11992"/>
    </source>
</evidence>
<feature type="transmembrane region" description="Helical" evidence="2">
    <location>
        <begin position="15"/>
        <end position="36"/>
    </location>
</feature>
<dbReference type="SUPFAM" id="SSF54001">
    <property type="entry name" value="Cysteine proteinases"/>
    <property type="match status" value="1"/>
</dbReference>
<feature type="compositionally biased region" description="Basic and acidic residues" evidence="1">
    <location>
        <begin position="621"/>
        <end position="635"/>
    </location>
</feature>
<proteinExistence type="predicted"/>
<name>A0ABP5B3H6_9MICO</name>
<feature type="transmembrane region" description="Helical" evidence="2">
    <location>
        <begin position="242"/>
        <end position="264"/>
    </location>
</feature>
<protein>
    <submittedName>
        <fullName evidence="5">Transglutaminase-like domain-containing protein</fullName>
    </submittedName>
</protein>
<keyword evidence="2" id="KW-0472">Membrane</keyword>